<proteinExistence type="predicted"/>
<protein>
    <recommendedName>
        <fullName evidence="18">BTB domain-containing protein</fullName>
    </recommendedName>
</protein>
<dbReference type="PRINTS" id="PR00169">
    <property type="entry name" value="KCHANNEL"/>
</dbReference>
<keyword evidence="2" id="KW-0813">Transport</keyword>
<dbReference type="FunFam" id="1.10.287.70:FF:000005">
    <property type="entry name" value="potassium voltage-gated channel subfamily G member 1"/>
    <property type="match status" value="1"/>
</dbReference>
<evidence type="ECO:0000256" key="2">
    <source>
        <dbReference type="ARBA" id="ARBA00022448"/>
    </source>
</evidence>
<evidence type="ECO:0000259" key="15">
    <source>
        <dbReference type="Pfam" id="PF02214"/>
    </source>
</evidence>
<evidence type="ECO:0000256" key="1">
    <source>
        <dbReference type="ARBA" id="ARBA00004651"/>
    </source>
</evidence>
<evidence type="ECO:0000256" key="11">
    <source>
        <dbReference type="ARBA" id="ARBA00023136"/>
    </source>
</evidence>
<dbReference type="AlphaFoldDB" id="A0AA39HUM5"/>
<dbReference type="PANTHER" id="PTHR11537">
    <property type="entry name" value="VOLTAGE-GATED POTASSIUM CHANNEL"/>
    <property type="match status" value="1"/>
</dbReference>
<evidence type="ECO:0000313" key="16">
    <source>
        <dbReference type="EMBL" id="KAK0412357.1"/>
    </source>
</evidence>
<dbReference type="PANTHER" id="PTHR11537:SF121">
    <property type="entry name" value="BTB DOMAIN-CONTAINING PROTEIN"/>
    <property type="match status" value="1"/>
</dbReference>
<dbReference type="GO" id="GO:0001508">
    <property type="term" value="P:action potential"/>
    <property type="evidence" value="ECO:0007669"/>
    <property type="project" value="TreeGrafter"/>
</dbReference>
<dbReference type="SUPFAM" id="SSF81324">
    <property type="entry name" value="Voltage-gated potassium channels"/>
    <property type="match status" value="1"/>
</dbReference>
<evidence type="ECO:0000313" key="17">
    <source>
        <dbReference type="Proteomes" id="UP001175271"/>
    </source>
</evidence>
<dbReference type="GO" id="GO:0005251">
    <property type="term" value="F:delayed rectifier potassium channel activity"/>
    <property type="evidence" value="ECO:0007669"/>
    <property type="project" value="TreeGrafter"/>
</dbReference>
<dbReference type="Proteomes" id="UP001175271">
    <property type="component" value="Unassembled WGS sequence"/>
</dbReference>
<dbReference type="Gene3D" id="3.30.710.10">
    <property type="entry name" value="Potassium Channel Kv1.1, Chain A"/>
    <property type="match status" value="1"/>
</dbReference>
<comment type="caution">
    <text evidence="16">The sequence shown here is derived from an EMBL/GenBank/DDBJ whole genome shotgun (WGS) entry which is preliminary data.</text>
</comment>
<dbReference type="Gene3D" id="1.10.287.70">
    <property type="match status" value="1"/>
</dbReference>
<keyword evidence="6" id="KW-0631">Potassium channel</keyword>
<dbReference type="InterPro" id="IPR011333">
    <property type="entry name" value="SKP1/BTB/POZ_sf"/>
</dbReference>
<dbReference type="Gene3D" id="1.20.120.350">
    <property type="entry name" value="Voltage-gated potassium channels. Chain C"/>
    <property type="match status" value="1"/>
</dbReference>
<keyword evidence="12" id="KW-0407">Ion channel</keyword>
<accession>A0AA39HUM5</accession>
<name>A0AA39HUM5_9BILA</name>
<feature type="transmembrane region" description="Helical" evidence="13">
    <location>
        <begin position="420"/>
        <end position="444"/>
    </location>
</feature>
<dbReference type="Pfam" id="PF02214">
    <property type="entry name" value="BTB_2"/>
    <property type="match status" value="1"/>
</dbReference>
<evidence type="ECO:0000256" key="12">
    <source>
        <dbReference type="ARBA" id="ARBA00023303"/>
    </source>
</evidence>
<feature type="transmembrane region" description="Helical" evidence="13">
    <location>
        <begin position="456"/>
        <end position="472"/>
    </location>
</feature>
<dbReference type="GO" id="GO:0008076">
    <property type="term" value="C:voltage-gated potassium channel complex"/>
    <property type="evidence" value="ECO:0007669"/>
    <property type="project" value="InterPro"/>
</dbReference>
<dbReference type="InterPro" id="IPR003968">
    <property type="entry name" value="K_chnl_volt-dep_Kv"/>
</dbReference>
<feature type="transmembrane region" description="Helical" evidence="13">
    <location>
        <begin position="227"/>
        <end position="246"/>
    </location>
</feature>
<evidence type="ECO:0000256" key="5">
    <source>
        <dbReference type="ARBA" id="ARBA00022692"/>
    </source>
</evidence>
<evidence type="ECO:0000256" key="6">
    <source>
        <dbReference type="ARBA" id="ARBA00022826"/>
    </source>
</evidence>
<dbReference type="GO" id="GO:0051260">
    <property type="term" value="P:protein homooligomerization"/>
    <property type="evidence" value="ECO:0007669"/>
    <property type="project" value="InterPro"/>
</dbReference>
<dbReference type="Pfam" id="PF00520">
    <property type="entry name" value="Ion_trans"/>
    <property type="match status" value="1"/>
</dbReference>
<evidence type="ECO:0000256" key="13">
    <source>
        <dbReference type="SAM" id="Phobius"/>
    </source>
</evidence>
<evidence type="ECO:0000259" key="14">
    <source>
        <dbReference type="Pfam" id="PF00520"/>
    </source>
</evidence>
<evidence type="ECO:0000256" key="9">
    <source>
        <dbReference type="ARBA" id="ARBA00022989"/>
    </source>
</evidence>
<keyword evidence="9 13" id="KW-1133">Transmembrane helix</keyword>
<dbReference type="InterPro" id="IPR005821">
    <property type="entry name" value="Ion_trans_dom"/>
</dbReference>
<dbReference type="SUPFAM" id="SSF54695">
    <property type="entry name" value="POZ domain"/>
    <property type="match status" value="1"/>
</dbReference>
<feature type="transmembrane region" description="Helical" evidence="13">
    <location>
        <begin position="484"/>
        <end position="505"/>
    </location>
</feature>
<keyword evidence="8" id="KW-0630">Potassium</keyword>
<keyword evidence="4" id="KW-0633">Potassium transport</keyword>
<dbReference type="InterPro" id="IPR027359">
    <property type="entry name" value="Volt_channel_dom_sf"/>
</dbReference>
<gene>
    <name evidence="16" type="ORF">QR680_006165</name>
</gene>
<dbReference type="InterPro" id="IPR003971">
    <property type="entry name" value="K_chnl_volt-dep_Kv5/Kv9"/>
</dbReference>
<evidence type="ECO:0000256" key="8">
    <source>
        <dbReference type="ARBA" id="ARBA00022958"/>
    </source>
</evidence>
<evidence type="ECO:0000256" key="4">
    <source>
        <dbReference type="ARBA" id="ARBA00022538"/>
    </source>
</evidence>
<dbReference type="InterPro" id="IPR028325">
    <property type="entry name" value="VG_K_chnl"/>
</dbReference>
<dbReference type="InterPro" id="IPR003131">
    <property type="entry name" value="T1-type_BTB"/>
</dbReference>
<keyword evidence="5 13" id="KW-0812">Transmembrane</keyword>
<feature type="domain" description="Potassium channel tetramerisation-type BTB" evidence="15">
    <location>
        <begin position="81"/>
        <end position="179"/>
    </location>
</feature>
<reference evidence="16" key="1">
    <citation type="submission" date="2023-06" db="EMBL/GenBank/DDBJ databases">
        <title>Genomic analysis of the entomopathogenic nematode Steinernema hermaphroditum.</title>
        <authorList>
            <person name="Schwarz E.M."/>
            <person name="Heppert J.K."/>
            <person name="Baniya A."/>
            <person name="Schwartz H.T."/>
            <person name="Tan C.-H."/>
            <person name="Antoshechkin I."/>
            <person name="Sternberg P.W."/>
            <person name="Goodrich-Blair H."/>
            <person name="Dillman A.R."/>
        </authorList>
    </citation>
    <scope>NUCLEOTIDE SEQUENCE</scope>
    <source>
        <strain evidence="16">PS9179</strain>
        <tissue evidence="16">Whole animal</tissue>
    </source>
</reference>
<organism evidence="16 17">
    <name type="scientific">Steinernema hermaphroditum</name>
    <dbReference type="NCBI Taxonomy" id="289476"/>
    <lineage>
        <taxon>Eukaryota</taxon>
        <taxon>Metazoa</taxon>
        <taxon>Ecdysozoa</taxon>
        <taxon>Nematoda</taxon>
        <taxon>Chromadorea</taxon>
        <taxon>Rhabditida</taxon>
        <taxon>Tylenchina</taxon>
        <taxon>Panagrolaimomorpha</taxon>
        <taxon>Strongyloidoidea</taxon>
        <taxon>Steinernematidae</taxon>
        <taxon>Steinernema</taxon>
    </lineage>
</organism>
<keyword evidence="7" id="KW-0851">Voltage-gated channel</keyword>
<feature type="domain" description="Ion transport" evidence="14">
    <location>
        <begin position="276"/>
        <end position="515"/>
    </location>
</feature>
<comment type="subcellular location">
    <subcellularLocation>
        <location evidence="1">Cell membrane</location>
        <topology evidence="1">Multi-pass membrane protein</topology>
    </subcellularLocation>
</comment>
<keyword evidence="17" id="KW-1185">Reference proteome</keyword>
<dbReference type="PRINTS" id="PR01494">
    <property type="entry name" value="KV9CHANNEL"/>
</dbReference>
<sequence length="573" mass="65106">MSLALSAKKSTAVHYEGSDGTLDMYSVKLKKKLSHQQFHNRSVTFMDSRETTPCMLPNIAEELSKSANAITQSVLPGTLFRLNVGGKSYRIAADIVLARRTHSLMTTLITADHEHRLTLTDAYLEESAEYYLERNTKITDHVIEYYVTGVLHKPMDTCTERFKEELDFWQLDYNNVAPCCSIQPPLPKSARDKEDLLRRFSNVTCGEVRRDIYNILEEPSSSIFAKLYSIFSIIFIFSSVAGLILGSMPEFQRDNSQAHLYHMMHQKSTRDFSNKPQKFIPVVESENATNDFVYKPTDDPANFLVVMEYICIAWFTVEYLLRLSISPRKRIFVMEPMNLIDLCTILPFYLEMGFGVFGVNLDRLHNITGDDLQLSRKTKSWIGAMLVIRVLRVLRMARVFKLARYSTGLQIFGHTLRSSLTELSMLGMFLLTGIVFFSTLIYFIEKDEHNTEFSSIPSACWWCVVTMTTIGYGDSIPKTTLGKVIATSASVCGIIVLAFPISMIVEKFACAQQKSHEESQIRQAHMAAMAQNYFLNRFTRRRKACKEPLASSVRAKLNGHDTPNTNGSVRSIA</sequence>
<evidence type="ECO:0000256" key="3">
    <source>
        <dbReference type="ARBA" id="ARBA00022475"/>
    </source>
</evidence>
<dbReference type="CDD" id="cd18317">
    <property type="entry name" value="BTB_POZ_Kv"/>
    <property type="match status" value="1"/>
</dbReference>
<feature type="transmembrane region" description="Helical" evidence="13">
    <location>
        <begin position="342"/>
        <end position="361"/>
    </location>
</feature>
<dbReference type="EMBL" id="JAUCMV010000003">
    <property type="protein sequence ID" value="KAK0412357.1"/>
    <property type="molecule type" value="Genomic_DNA"/>
</dbReference>
<keyword evidence="10" id="KW-0406">Ion transport</keyword>
<keyword evidence="3" id="KW-1003">Cell membrane</keyword>
<dbReference type="PRINTS" id="PR01491">
    <property type="entry name" value="KVCHANNEL"/>
</dbReference>
<evidence type="ECO:0000256" key="7">
    <source>
        <dbReference type="ARBA" id="ARBA00022882"/>
    </source>
</evidence>
<feature type="transmembrane region" description="Helical" evidence="13">
    <location>
        <begin position="301"/>
        <end position="321"/>
    </location>
</feature>
<keyword evidence="11 13" id="KW-0472">Membrane</keyword>
<evidence type="ECO:0000256" key="10">
    <source>
        <dbReference type="ARBA" id="ARBA00023065"/>
    </source>
</evidence>
<evidence type="ECO:0008006" key="18">
    <source>
        <dbReference type="Google" id="ProtNLM"/>
    </source>
</evidence>